<reference evidence="1 2" key="1">
    <citation type="submission" date="2022-11" db="EMBL/GenBank/DDBJ databases">
        <title>Minimal conservation of predation-associated metabolite biosynthetic gene clusters underscores biosynthetic potential of Myxococcota including descriptions for ten novel species: Archangium lansinium sp. nov., Myxococcus landrumus sp. nov., Nannocystis bai.</title>
        <authorList>
            <person name="Ahearne A."/>
            <person name="Stevens C."/>
            <person name="Phillips K."/>
        </authorList>
    </citation>
    <scope>NUCLEOTIDE SEQUENCE [LARGE SCALE GENOMIC DNA]</scope>
    <source>
        <strain evidence="1 2">MIWBW</strain>
    </source>
</reference>
<dbReference type="EMBL" id="JAPNKA010000001">
    <property type="protein sequence ID" value="MCY1076682.1"/>
    <property type="molecule type" value="Genomic_DNA"/>
</dbReference>
<evidence type="ECO:0000313" key="1">
    <source>
        <dbReference type="EMBL" id="MCY1076682.1"/>
    </source>
</evidence>
<dbReference type="RefSeq" id="WP_267535557.1">
    <property type="nucleotide sequence ID" value="NZ_JAPNKA010000001.1"/>
</dbReference>
<evidence type="ECO:0008006" key="3">
    <source>
        <dbReference type="Google" id="ProtNLM"/>
    </source>
</evidence>
<protein>
    <recommendedName>
        <fullName evidence="3">GIY-YIG domain-containing protein</fullName>
    </recommendedName>
</protein>
<organism evidence="1 2">
    <name type="scientific">Archangium lansingense</name>
    <dbReference type="NCBI Taxonomy" id="2995310"/>
    <lineage>
        <taxon>Bacteria</taxon>
        <taxon>Pseudomonadati</taxon>
        <taxon>Myxococcota</taxon>
        <taxon>Myxococcia</taxon>
        <taxon>Myxococcales</taxon>
        <taxon>Cystobacterineae</taxon>
        <taxon>Archangiaceae</taxon>
        <taxon>Archangium</taxon>
    </lineage>
</organism>
<evidence type="ECO:0000313" key="2">
    <source>
        <dbReference type="Proteomes" id="UP001207654"/>
    </source>
</evidence>
<gene>
    <name evidence="1" type="ORF">OV287_19575</name>
</gene>
<accession>A0ABT4A4Y7</accession>
<proteinExistence type="predicted"/>
<name>A0ABT4A4Y7_9BACT</name>
<sequence>MKAHELLAALGTKFGTDSHLELANKLGITANTLNNWKKTRKRLTPVQLARLLIKAQGAAVQHAQHHTIKPIVEHFKLQCAASARNSRYEIFRAGDSTYLKGLRKELDSTYGIYIFYDSGGRALYAGKARRQTLWKEINNAFNRERGTQMFFRVKHPSRNQTFKPQHKQHRQPCQQHLYLHELAVYFSAYGIDDGMIGDLEALLVRGFANDLLNSRMETFAHTRY</sequence>
<dbReference type="Proteomes" id="UP001207654">
    <property type="component" value="Unassembled WGS sequence"/>
</dbReference>
<comment type="caution">
    <text evidence="1">The sequence shown here is derived from an EMBL/GenBank/DDBJ whole genome shotgun (WGS) entry which is preliminary data.</text>
</comment>
<keyword evidence="2" id="KW-1185">Reference proteome</keyword>